<evidence type="ECO:0000313" key="1">
    <source>
        <dbReference type="EMBL" id="QXM18667.1"/>
    </source>
</evidence>
<sequence>MRPNSCIGCRSHYRERHWWIFVIDFCGLDGDVVGFECPIGCVDTRGCSAYERRPAWPEGAIA</sequence>
<protein>
    <submittedName>
        <fullName evidence="1">Uncharacterized protein</fullName>
    </submittedName>
</protein>
<dbReference type="EMBL" id="MZ171369">
    <property type="protein sequence ID" value="QXM18667.1"/>
    <property type="molecule type" value="Genomic_DNA"/>
</dbReference>
<evidence type="ECO:0000313" key="2">
    <source>
        <dbReference type="Proteomes" id="UP000827556"/>
    </source>
</evidence>
<organism evidence="1 2">
    <name type="scientific">Methanoculleus virus Blf4</name>
    <dbReference type="NCBI Taxonomy" id="3070925"/>
    <lineage>
        <taxon>Viruses</taxon>
        <taxon>Duplodnaviria</taxon>
        <taxon>Heunggongvirae</taxon>
        <taxon>Uroviricota</taxon>
        <taxon>Caudoviricetes</taxon>
        <taxon>Pungoviridae</taxon>
        <taxon>Flagovirus</taxon>
        <taxon>Flagovirus limi</taxon>
    </lineage>
</organism>
<accession>A0AA49AKZ8</accession>
<keyword evidence="2" id="KW-1185">Reference proteome</keyword>
<reference evidence="2" key="1">
    <citation type="submission" date="2021-05" db="EMBL/GenBank/DDBJ databases">
        <authorList>
            <person name="Kupczok A."/>
            <person name="Weidenbach K."/>
            <person name="Wolf S."/>
            <person name="Fischer M.A."/>
            <person name="Kern T."/>
            <person name="Reetz J."/>
            <person name="Urbanska N."/>
            <person name="Kunzel S."/>
            <person name="Schmitz R.A."/>
            <person name="Rother M."/>
        </authorList>
    </citation>
    <scope>NUCLEOTIDE SEQUENCE [LARGE SCALE GENOMIC DNA]</scope>
</reference>
<name>A0AA49AKZ8_9CAUD</name>
<proteinExistence type="predicted"/>
<dbReference type="Proteomes" id="UP000827556">
    <property type="component" value="Segment"/>
</dbReference>